<feature type="site" description="Moves into active site upon enzyme activation, plays a role in electron transfer" evidence="3">
    <location>
        <position position="467"/>
    </location>
</feature>
<dbReference type="InterPro" id="IPR011766">
    <property type="entry name" value="TPP_enzyme_TPP-bd"/>
</dbReference>
<comment type="cofactor">
    <cofactor evidence="3">
        <name>FAD</name>
        <dbReference type="ChEBI" id="CHEBI:57692"/>
    </cofactor>
    <text evidence="3">Binds 1 FAD per subunit.</text>
</comment>
<dbReference type="Pfam" id="PF02776">
    <property type="entry name" value="TPP_enzyme_N"/>
    <property type="match status" value="1"/>
</dbReference>
<dbReference type="Gene3D" id="3.40.50.1220">
    <property type="entry name" value="TPP-binding domain"/>
    <property type="match status" value="1"/>
</dbReference>
<dbReference type="EMBL" id="QUMQ01000001">
    <property type="protein sequence ID" value="REF99064.1"/>
    <property type="molecule type" value="Genomic_DNA"/>
</dbReference>
<feature type="binding site" evidence="3">
    <location>
        <begin position="462"/>
        <end position="468"/>
    </location>
    <ligand>
        <name>thiamine diphosphate</name>
        <dbReference type="ChEBI" id="CHEBI:58937"/>
    </ligand>
</feature>
<keyword evidence="2 3" id="KW-0786">Thiamine pyrophosphate</keyword>
<dbReference type="Pfam" id="PF00205">
    <property type="entry name" value="TPP_enzyme_M"/>
    <property type="match status" value="1"/>
</dbReference>
<keyword evidence="3" id="KW-0460">Magnesium</keyword>
<feature type="binding site" evidence="3">
    <location>
        <begin position="251"/>
        <end position="254"/>
    </location>
    <ligand>
        <name>FAD</name>
        <dbReference type="ChEBI" id="CHEBI:57692"/>
    </ligand>
</feature>
<keyword evidence="3" id="KW-0560">Oxidoreductase</keyword>
<proteinExistence type="inferred from homology"/>
<dbReference type="InterPro" id="IPR047211">
    <property type="entry name" value="POXB-like"/>
</dbReference>
<evidence type="ECO:0000256" key="3">
    <source>
        <dbReference type="HAMAP-Rule" id="MF_00850"/>
    </source>
</evidence>
<dbReference type="OrthoDB" id="4959782at2"/>
<dbReference type="Gene3D" id="3.40.50.970">
    <property type="match status" value="2"/>
</dbReference>
<comment type="caution">
    <text evidence="8">The sequence shown here is derived from an EMBL/GenBank/DDBJ whole genome shotgun (WGS) entry which is preliminary data.</text>
</comment>
<feature type="domain" description="Thiamine pyrophosphate enzyme central" evidence="5">
    <location>
        <begin position="191"/>
        <end position="319"/>
    </location>
</feature>
<feature type="binding site" evidence="3">
    <location>
        <position position="462"/>
    </location>
    <ligand>
        <name>Mg(2+)</name>
        <dbReference type="ChEBI" id="CHEBI:18420"/>
    </ligand>
</feature>
<dbReference type="InterPro" id="IPR029061">
    <property type="entry name" value="THDP-binding"/>
</dbReference>
<dbReference type="RefSeq" id="WP_116070277.1">
    <property type="nucleotide sequence ID" value="NZ_BONB01000049.1"/>
</dbReference>
<dbReference type="Proteomes" id="UP000256913">
    <property type="component" value="Unassembled WGS sequence"/>
</dbReference>
<keyword evidence="3" id="KW-0479">Metal-binding</keyword>
<comment type="caution">
    <text evidence="3">Lacks conserved residue(s) required for the propagation of feature annotation.</text>
</comment>
<evidence type="ECO:0000259" key="5">
    <source>
        <dbReference type="Pfam" id="PF00205"/>
    </source>
</evidence>
<dbReference type="InterPro" id="IPR047210">
    <property type="entry name" value="TPP_PYR_POXB-like"/>
</dbReference>
<dbReference type="SUPFAM" id="SSF52518">
    <property type="entry name" value="Thiamin diphosphate-binding fold (THDP-binding)"/>
    <property type="match status" value="2"/>
</dbReference>
<evidence type="ECO:0000256" key="2">
    <source>
        <dbReference type="ARBA" id="ARBA00023052"/>
    </source>
</evidence>
<feature type="binding site" evidence="3">
    <location>
        <position position="292"/>
    </location>
    <ligand>
        <name>FAD</name>
        <dbReference type="ChEBI" id="CHEBI:57692"/>
    </ligand>
</feature>
<dbReference type="InterPro" id="IPR012000">
    <property type="entry name" value="Thiamin_PyroP_enz_cen_dom"/>
</dbReference>
<comment type="catalytic activity">
    <reaction evidence="3">
        <text>a ubiquinone + pyruvate + H2O = a ubiquinol + acetate + CO2</text>
        <dbReference type="Rhea" id="RHEA:27405"/>
        <dbReference type="Rhea" id="RHEA-COMP:9565"/>
        <dbReference type="Rhea" id="RHEA-COMP:9566"/>
        <dbReference type="ChEBI" id="CHEBI:15361"/>
        <dbReference type="ChEBI" id="CHEBI:15377"/>
        <dbReference type="ChEBI" id="CHEBI:16389"/>
        <dbReference type="ChEBI" id="CHEBI:16526"/>
        <dbReference type="ChEBI" id="CHEBI:17976"/>
        <dbReference type="ChEBI" id="CHEBI:30089"/>
        <dbReference type="EC" id="1.2.5.1"/>
    </reaction>
</comment>
<keyword evidence="3" id="KW-0285">Flavoprotein</keyword>
<feature type="binding site" evidence="3">
    <location>
        <begin position="274"/>
        <end position="278"/>
    </location>
    <ligand>
        <name>FAD</name>
        <dbReference type="ChEBI" id="CHEBI:57692"/>
    </ligand>
</feature>
<dbReference type="GO" id="GO:0005886">
    <property type="term" value="C:plasma membrane"/>
    <property type="evidence" value="ECO:0007669"/>
    <property type="project" value="UniProtKB-SubCell"/>
</dbReference>
<keyword evidence="3" id="KW-0274">FAD</keyword>
<keyword evidence="3 8" id="KW-0670">Pyruvate</keyword>
<dbReference type="GO" id="GO:0008289">
    <property type="term" value="F:lipid binding"/>
    <property type="evidence" value="ECO:0007669"/>
    <property type="project" value="UniProtKB-UniRule"/>
</dbReference>
<feature type="binding site" evidence="3">
    <location>
        <begin position="435"/>
        <end position="437"/>
    </location>
    <ligand>
        <name>thiamine diphosphate</name>
        <dbReference type="ChEBI" id="CHEBI:58937"/>
    </ligand>
</feature>
<evidence type="ECO:0000256" key="1">
    <source>
        <dbReference type="ARBA" id="ARBA00007812"/>
    </source>
</evidence>
<feature type="domain" description="Thiamine pyrophosphate enzyme TPP-binding" evidence="6">
    <location>
        <begin position="381"/>
        <end position="527"/>
    </location>
</feature>
<dbReference type="PANTHER" id="PTHR42981">
    <property type="entry name" value="PYRUVATE DEHYDROGENASE [UBIQUINONE]"/>
    <property type="match status" value="1"/>
</dbReference>
<dbReference type="HAMAP" id="MF_00850">
    <property type="entry name" value="POX"/>
    <property type="match status" value="1"/>
</dbReference>
<evidence type="ECO:0000259" key="6">
    <source>
        <dbReference type="Pfam" id="PF02775"/>
    </source>
</evidence>
<comment type="cofactor">
    <cofactor evidence="3">
        <name>thiamine diphosphate</name>
        <dbReference type="ChEBI" id="CHEBI:58937"/>
    </cofactor>
    <text evidence="3">Binds 1 thiamine pyrophosphate per subunit.</text>
</comment>
<comment type="similarity">
    <text evidence="1 3 4">Belongs to the TPP enzyme family.</text>
</comment>
<comment type="activity regulation">
    <text evidence="3">The C-terminus inhibits activity; it has to move for the enzyme to be active. Activated by lipid-binding, which occurs via the C-terminus.</text>
</comment>
<feature type="domain" description="Thiamine pyrophosphate enzyme N-terminal TPP-binding" evidence="7">
    <location>
        <begin position="3"/>
        <end position="115"/>
    </location>
</feature>
<keyword evidence="9" id="KW-1185">Reference proteome</keyword>
<dbReference type="InterPro" id="IPR044261">
    <property type="entry name" value="Pyruvate_dehydrogenase"/>
</dbReference>
<dbReference type="GO" id="GO:0050660">
    <property type="term" value="F:flavin adenine dinucleotide binding"/>
    <property type="evidence" value="ECO:0007669"/>
    <property type="project" value="UniProtKB-UniRule"/>
</dbReference>
<dbReference type="GO" id="GO:0030976">
    <property type="term" value="F:thiamine pyrophosphate binding"/>
    <property type="evidence" value="ECO:0007669"/>
    <property type="project" value="UniProtKB-UniRule"/>
</dbReference>
<dbReference type="GO" id="GO:0000287">
    <property type="term" value="F:magnesium ion binding"/>
    <property type="evidence" value="ECO:0007669"/>
    <property type="project" value="UniProtKB-UniRule"/>
</dbReference>
<feature type="region of interest" description="FAD-binding domain" evidence="3">
    <location>
        <begin position="183"/>
        <end position="334"/>
    </location>
</feature>
<dbReference type="PANTHER" id="PTHR42981:SF2">
    <property type="entry name" value="PYRUVATE DEHYDROGENASE [UBIQUINONE]"/>
    <property type="match status" value="1"/>
</dbReference>
<keyword evidence="3" id="KW-0472">Membrane</keyword>
<comment type="function">
    <text evidence="3">A peripheral cell membrane enzyme that catalyzes the oxidative decarboxylation of pyruvate to form acetate and CO(2). It channels electrons from the cytoplasm to the respiratory chain at the cell membrane via ubiquinone.</text>
</comment>
<name>A0A3D9ZQZ6_9ACTN</name>
<reference evidence="8 9" key="1">
    <citation type="submission" date="2018-08" db="EMBL/GenBank/DDBJ databases">
        <title>Sequencing the genomes of 1000 actinobacteria strains.</title>
        <authorList>
            <person name="Klenk H.-P."/>
        </authorList>
    </citation>
    <scope>NUCLEOTIDE SEQUENCE [LARGE SCALE GENOMIC DNA]</scope>
    <source>
        <strain evidence="8 9">DSM 44099</strain>
    </source>
</reference>
<comment type="subcellular location">
    <subcellularLocation>
        <location evidence="3">Cell membrane</location>
        <topology evidence="3">Peripheral membrane protein</topology>
        <orientation evidence="3">Cytoplasmic side</orientation>
    </subcellularLocation>
</comment>
<dbReference type="AlphaFoldDB" id="A0A3D9ZQZ6"/>
<keyword evidence="3" id="KW-0547">Nucleotide-binding</keyword>
<dbReference type="GO" id="GO:0042867">
    <property type="term" value="P:pyruvate catabolic process"/>
    <property type="evidence" value="ECO:0007669"/>
    <property type="project" value="UniProtKB-UniRule"/>
</dbReference>
<keyword evidence="3" id="KW-1003">Cell membrane</keyword>
<dbReference type="InterPro" id="IPR012001">
    <property type="entry name" value="Thiamin_PyroP_enz_TPP-bd_dom"/>
</dbReference>
<accession>A0A3D9ZQZ6</accession>
<sequence length="578" mass="61728">MARTVAQAMVATLKDSGVRRVYGIPGDSLNGFTDALRRDGGLAWEHVRHEEAAAFAASGEAAVTDQLAVCAGSCGPGNLHLINGLYDANRSGVPVLAIAAHIPAPEIGSGYFQETHPQQLFAECSVYCELASIPEQVPRLLEMAMRAALQRRGVAVLVIPGELFLADAGTGPWPAAVRRAQAVIRPDDASLAAAAEVLNQARQVTILAGAGCAGAHEQLVAIAGALKAPTVHALRGKEYVEHDNPYDVGMTGLIGFSSGYRAMEHCDALLMLGTDFPYRPFYPDNVPVVQVDVRGERIGRRVPVRVPLVGTVKDTVDALLPLITPKTDTTHLDRMTAHYHRARARLDRLADPGRGSGPLHPQHVAAMLNRLATDDAVFTVDVGTPSIWAARYVHMNGRRRLIGSFTHGSMANALPQAIGAQAADRKRQVIAMSGDGGLAMLLGELLTLRQQRLPVKIVVFNNTALSFVELEMKAGGIITYATELSDSDFAAIATGAGLFGVRVNTADELEAGLRDALAHDGPAVVDVRTARQELSLPPKVTYGQIKGFTLYATRTILSGNADEIVELAQTNLRQLDRE</sequence>
<dbReference type="CDD" id="cd07039">
    <property type="entry name" value="TPP_PYR_POX"/>
    <property type="match status" value="1"/>
</dbReference>
<keyword evidence="3" id="KW-0446">Lipid-binding</keyword>
<dbReference type="Pfam" id="PF02775">
    <property type="entry name" value="TPP_enzyme_C"/>
    <property type="match status" value="1"/>
</dbReference>
<keyword evidence="3" id="KW-0830">Ubiquinone</keyword>
<evidence type="ECO:0000313" key="9">
    <source>
        <dbReference type="Proteomes" id="UP000256913"/>
    </source>
</evidence>
<evidence type="ECO:0000256" key="4">
    <source>
        <dbReference type="RuleBase" id="RU362132"/>
    </source>
</evidence>
<dbReference type="InterPro" id="IPR047212">
    <property type="entry name" value="TPP_POXB-like"/>
</dbReference>
<feature type="binding site" evidence="3">
    <location>
        <position position="50"/>
    </location>
    <ligand>
        <name>thiamine diphosphate</name>
        <dbReference type="ChEBI" id="CHEBI:58937"/>
    </ligand>
</feature>
<dbReference type="EC" id="1.2.5.1" evidence="3"/>
<comment type="subunit">
    <text evidence="3">Homotetramer.</text>
</comment>
<dbReference type="GO" id="GO:0052737">
    <property type="term" value="F:pyruvate dehydrogenase (quinone) activity"/>
    <property type="evidence" value="ECO:0007669"/>
    <property type="project" value="UniProtKB-UniRule"/>
</dbReference>
<dbReference type="SUPFAM" id="SSF52467">
    <property type="entry name" value="DHS-like NAD/FAD-binding domain"/>
    <property type="match status" value="1"/>
</dbReference>
<feature type="region of interest" description="Membrane-binding domain" evidence="3">
    <location>
        <begin position="533"/>
        <end position="574"/>
    </location>
</feature>
<dbReference type="CDD" id="cd02014">
    <property type="entry name" value="TPP_POX"/>
    <property type="match status" value="1"/>
</dbReference>
<evidence type="ECO:0000259" key="7">
    <source>
        <dbReference type="Pfam" id="PF02776"/>
    </source>
</evidence>
<dbReference type="InterPro" id="IPR029035">
    <property type="entry name" value="DHS-like_NAD/FAD-binding_dom"/>
</dbReference>
<feature type="binding site" evidence="3">
    <location>
        <begin position="408"/>
        <end position="410"/>
    </location>
    <ligand>
        <name>thiamine diphosphate</name>
        <dbReference type="ChEBI" id="CHEBI:58937"/>
    </ligand>
</feature>
<comment type="cofactor">
    <cofactor evidence="3">
        <name>Mg(2+)</name>
        <dbReference type="ChEBI" id="CHEBI:18420"/>
    </cofactor>
    <text evidence="3">Binds 1 Mg(2+) ion per subunit.</text>
</comment>
<evidence type="ECO:0000313" key="8">
    <source>
        <dbReference type="EMBL" id="REF99064.1"/>
    </source>
</evidence>
<feature type="binding site" evidence="3">
    <location>
        <position position="435"/>
    </location>
    <ligand>
        <name>Mg(2+)</name>
        <dbReference type="ChEBI" id="CHEBI:18420"/>
    </ligand>
</feature>
<protein>
    <recommendedName>
        <fullName evidence="3">Pyruvate dehydrogenase [ubiquinone]</fullName>
        <ecNumber evidence="3">1.2.5.1</ecNumber>
    </recommendedName>
    <alternativeName>
        <fullName evidence="3">Pyruvate oxidase</fullName>
        <shortName evidence="3">POX</shortName>
    </alternativeName>
    <alternativeName>
        <fullName evidence="3">Pyruvate:ubiquinone-8 oxidoreductase</fullName>
    </alternativeName>
</protein>
<organism evidence="8 9">
    <name type="scientific">Asanoa ferruginea</name>
    <dbReference type="NCBI Taxonomy" id="53367"/>
    <lineage>
        <taxon>Bacteria</taxon>
        <taxon>Bacillati</taxon>
        <taxon>Actinomycetota</taxon>
        <taxon>Actinomycetes</taxon>
        <taxon>Micromonosporales</taxon>
        <taxon>Micromonosporaceae</taxon>
        <taxon>Asanoa</taxon>
    </lineage>
</organism>
<dbReference type="GO" id="GO:0048039">
    <property type="term" value="F:ubiquinone binding"/>
    <property type="evidence" value="ECO:0007669"/>
    <property type="project" value="UniProtKB-UniRule"/>
</dbReference>
<gene>
    <name evidence="3" type="primary">poxB</name>
    <name evidence="8" type="ORF">DFJ67_5090</name>
</gene>
<comment type="domain">
    <text evidence="3">Has 4 domains; the Pyr domain which binds the pyrimidine moiety of the thiamine pyrophosphate cofactor, the FAD-binding domain, the PP-binding domain which binds the pyrophosphate portion of thiamine pyrophosphate and the C-terminal membrane binding region. The C-terminus is held closely against the rest of the protein and covers the active site; during activation it unfolds from the rest of the protein and forms an amphipathic helix upon membrane binding, exposing the active site.</text>
</comment>
<dbReference type="NCBIfam" id="NF006591">
    <property type="entry name" value="PRK09124.1"/>
    <property type="match status" value="1"/>
</dbReference>